<reference evidence="2" key="1">
    <citation type="journal article" date="2019" name="Int. J. Syst. Evol. Microbiol.">
        <title>The Global Catalogue of Microorganisms (GCM) 10K type strain sequencing project: providing services to taxonomists for standard genome sequencing and annotation.</title>
        <authorList>
            <consortium name="The Broad Institute Genomics Platform"/>
            <consortium name="The Broad Institute Genome Sequencing Center for Infectious Disease"/>
            <person name="Wu L."/>
            <person name="Ma J."/>
        </authorList>
    </citation>
    <scope>NUCLEOTIDE SEQUENCE [LARGE SCALE GENOMIC DNA]</scope>
    <source>
        <strain evidence="2">CGMCC 1.12286</strain>
    </source>
</reference>
<dbReference type="Proteomes" id="UP001597079">
    <property type="component" value="Unassembled WGS sequence"/>
</dbReference>
<evidence type="ECO:0000313" key="2">
    <source>
        <dbReference type="Proteomes" id="UP001597079"/>
    </source>
</evidence>
<gene>
    <name evidence="1" type="ORF">ACFSB2_13660</name>
</gene>
<dbReference type="RefSeq" id="WP_377943626.1">
    <property type="nucleotide sequence ID" value="NZ_JBHUCX010000035.1"/>
</dbReference>
<sequence length="103" mass="11538">MATYTFSKETLRVHVGRWVECHSVYGLHHGILHRALHDGVIITNATSLASGQKTRGDEFTDGSYRPQTDDADIQSAQFFPYPGMFIPYGGIYGFRPLPFGFVI</sequence>
<protein>
    <submittedName>
        <fullName evidence="1">Uncharacterized protein</fullName>
    </submittedName>
</protein>
<proteinExistence type="predicted"/>
<comment type="caution">
    <text evidence="1">The sequence shown here is derived from an EMBL/GenBank/DDBJ whole genome shotgun (WGS) entry which is preliminary data.</text>
</comment>
<organism evidence="1 2">
    <name type="scientific">Alicyclobacillus fodiniaquatilis</name>
    <dbReference type="NCBI Taxonomy" id="1661150"/>
    <lineage>
        <taxon>Bacteria</taxon>
        <taxon>Bacillati</taxon>
        <taxon>Bacillota</taxon>
        <taxon>Bacilli</taxon>
        <taxon>Bacillales</taxon>
        <taxon>Alicyclobacillaceae</taxon>
        <taxon>Alicyclobacillus</taxon>
    </lineage>
</organism>
<name>A0ABW4JL16_9BACL</name>
<evidence type="ECO:0000313" key="1">
    <source>
        <dbReference type="EMBL" id="MFD1675743.1"/>
    </source>
</evidence>
<accession>A0ABW4JL16</accession>
<keyword evidence="2" id="KW-1185">Reference proteome</keyword>
<dbReference type="EMBL" id="JBHUCX010000035">
    <property type="protein sequence ID" value="MFD1675743.1"/>
    <property type="molecule type" value="Genomic_DNA"/>
</dbReference>